<comment type="caution">
    <text evidence="2">The sequence shown here is derived from an EMBL/GenBank/DDBJ whole genome shotgun (WGS) entry which is preliminary data.</text>
</comment>
<protein>
    <submittedName>
        <fullName evidence="2">Uncharacterized protein</fullName>
    </submittedName>
</protein>
<organism evidence="2 3">
    <name type="scientific">Hoeflea marina</name>
    <dbReference type="NCBI Taxonomy" id="274592"/>
    <lineage>
        <taxon>Bacteria</taxon>
        <taxon>Pseudomonadati</taxon>
        <taxon>Pseudomonadota</taxon>
        <taxon>Alphaproteobacteria</taxon>
        <taxon>Hyphomicrobiales</taxon>
        <taxon>Rhizobiaceae</taxon>
        <taxon>Hoeflea</taxon>
    </lineage>
</organism>
<feature type="signal peptide" evidence="1">
    <location>
        <begin position="1"/>
        <end position="19"/>
    </location>
</feature>
<reference evidence="2 3" key="1">
    <citation type="submission" date="2018-05" db="EMBL/GenBank/DDBJ databases">
        <title>Genomic Encyclopedia of Type Strains, Phase IV (KMG-IV): sequencing the most valuable type-strain genomes for metagenomic binning, comparative biology and taxonomic classification.</title>
        <authorList>
            <person name="Goeker M."/>
        </authorList>
    </citation>
    <scope>NUCLEOTIDE SEQUENCE [LARGE SCALE GENOMIC DNA]</scope>
    <source>
        <strain evidence="2 3">DSM 16791</strain>
    </source>
</reference>
<dbReference type="EMBL" id="QGTR01000002">
    <property type="protein sequence ID" value="PWW01834.1"/>
    <property type="molecule type" value="Genomic_DNA"/>
</dbReference>
<gene>
    <name evidence="2" type="ORF">DFR52_102498</name>
</gene>
<accession>A0A317PSG3</accession>
<proteinExistence type="predicted"/>
<feature type="chain" id="PRO_5016318328" evidence="1">
    <location>
        <begin position="20"/>
        <end position="276"/>
    </location>
</feature>
<keyword evidence="1" id="KW-0732">Signal</keyword>
<name>A0A317PSG3_9HYPH</name>
<keyword evidence="3" id="KW-1185">Reference proteome</keyword>
<evidence type="ECO:0000313" key="2">
    <source>
        <dbReference type="EMBL" id="PWW01834.1"/>
    </source>
</evidence>
<dbReference type="Proteomes" id="UP000246352">
    <property type="component" value="Unassembled WGS sequence"/>
</dbReference>
<evidence type="ECO:0000256" key="1">
    <source>
        <dbReference type="SAM" id="SignalP"/>
    </source>
</evidence>
<sequence>MNRHLLVASMMILSSSAFAADPVSMAPAEPAAVRNACSGHVEAYLGGVLPVVDGDSDDSMLAYGGSARANCTFHQNWNVQGDLFGDRVEDGDDSVSMYGAAGHLFWRDPSSFAVGIFATVSRASQLGTDFDQYTFGPEFQAYLGNVTLYGQAEYGQLTIGDLPLDFDVWSVRGVVRYFAKENLRFDAELAYRDREGTLFPFPNTFTAALQANYRFDDTPYTIFGRYQYDQAETEFYEIDTHKLSAGLRVSFGAKTLLEEDRYGATMDTLRTNSPAF</sequence>
<dbReference type="AlphaFoldDB" id="A0A317PSG3"/>
<evidence type="ECO:0000313" key="3">
    <source>
        <dbReference type="Proteomes" id="UP000246352"/>
    </source>
</evidence>